<accession>A0A9W4CWD8</accession>
<reference evidence="3" key="1">
    <citation type="submission" date="2020-09" db="EMBL/GenBank/DDBJ databases">
        <authorList>
            <person name="Blom J."/>
        </authorList>
    </citation>
    <scope>NUCLEOTIDE SEQUENCE</scope>
    <source>
        <strain evidence="3">No.713</strain>
    </source>
</reference>
<keyword evidence="1" id="KW-0175">Coiled coil</keyword>
<evidence type="ECO:0000256" key="1">
    <source>
        <dbReference type="SAM" id="Coils"/>
    </source>
</evidence>
<dbReference type="InterPro" id="IPR012899">
    <property type="entry name" value="LTXXQ"/>
</dbReference>
<dbReference type="Gene3D" id="1.20.120.1490">
    <property type="match status" value="1"/>
</dbReference>
<evidence type="ECO:0008006" key="5">
    <source>
        <dbReference type="Google" id="ProtNLM"/>
    </source>
</evidence>
<proteinExistence type="predicted"/>
<name>A0A9W4CWD8_9CYAN</name>
<gene>
    <name evidence="3" type="ORF">NO713_04945</name>
</gene>
<dbReference type="Proteomes" id="UP001153719">
    <property type="component" value="Chromosome"/>
</dbReference>
<feature type="coiled-coil region" evidence="1">
    <location>
        <begin position="62"/>
        <end position="96"/>
    </location>
</feature>
<evidence type="ECO:0000313" key="4">
    <source>
        <dbReference type="Proteomes" id="UP001153719"/>
    </source>
</evidence>
<sequence>MFLRHPISLTLGTILGLSITTLFAGSTPGMAEALAQGQGNQPPMNQRSGQLMNALNPTPEQQQQLQGIRQEYQGKMQQQQQQMRQIQKELNELMSGNASESQIRQKHDQLMVLKQQMGQLQFDMMLKMREVLTPEQRSQLADLMQERRQNSRRDR</sequence>
<dbReference type="AlphaFoldDB" id="A0A9W4CWD8"/>
<protein>
    <recommendedName>
        <fullName evidence="5">Spy protein</fullName>
    </recommendedName>
</protein>
<keyword evidence="4" id="KW-1185">Reference proteome</keyword>
<evidence type="ECO:0000313" key="3">
    <source>
        <dbReference type="EMBL" id="CAD5982164.1"/>
    </source>
</evidence>
<dbReference type="EMBL" id="LR882967">
    <property type="protein sequence ID" value="CAD5982164.1"/>
    <property type="molecule type" value="Genomic_DNA"/>
</dbReference>
<feature type="region of interest" description="Disordered" evidence="2">
    <location>
        <begin position="133"/>
        <end position="155"/>
    </location>
</feature>
<evidence type="ECO:0000256" key="2">
    <source>
        <dbReference type="SAM" id="MobiDB-lite"/>
    </source>
</evidence>
<dbReference type="Pfam" id="PF07813">
    <property type="entry name" value="LTXXQ"/>
    <property type="match status" value="1"/>
</dbReference>
<dbReference type="GO" id="GO:0042597">
    <property type="term" value="C:periplasmic space"/>
    <property type="evidence" value="ECO:0007669"/>
    <property type="project" value="InterPro"/>
</dbReference>
<dbReference type="KEGG" id="ppsu:NO713_04945"/>
<organism evidence="3 4">
    <name type="scientific">Planktothrix pseudagardhii</name>
    <dbReference type="NCBI Taxonomy" id="132604"/>
    <lineage>
        <taxon>Bacteria</taxon>
        <taxon>Bacillati</taxon>
        <taxon>Cyanobacteriota</taxon>
        <taxon>Cyanophyceae</taxon>
        <taxon>Oscillatoriophycideae</taxon>
        <taxon>Oscillatoriales</taxon>
        <taxon>Microcoleaceae</taxon>
        <taxon>Planktothrix</taxon>
    </lineage>
</organism>
<feature type="compositionally biased region" description="Basic and acidic residues" evidence="2">
    <location>
        <begin position="144"/>
        <end position="155"/>
    </location>
</feature>